<evidence type="ECO:0000313" key="2">
    <source>
        <dbReference type="EMBL" id="RZN68166.1"/>
    </source>
</evidence>
<dbReference type="PROSITE" id="PS51343">
    <property type="entry name" value="PII_GLNB_DOM"/>
    <property type="match status" value="1"/>
</dbReference>
<protein>
    <submittedName>
        <fullName evidence="2">P-II family nitrogen regulator</fullName>
    </submittedName>
</protein>
<sequence>MKEVIAIIRMNAIQKTKRALADVGFPSVTAKVVFGRGKQKGLHISPPATISPEEGEESGMRYIPKRMLIMVLSDERVDELVKIIMETNRTGEIGDGRIFICPIEDAVRIRTGEIGEEAI</sequence>
<dbReference type="GO" id="GO:0005829">
    <property type="term" value="C:cytosol"/>
    <property type="evidence" value="ECO:0007669"/>
    <property type="project" value="TreeGrafter"/>
</dbReference>
<dbReference type="SUPFAM" id="SSF54913">
    <property type="entry name" value="GlnB-like"/>
    <property type="match status" value="1"/>
</dbReference>
<name>A0A520KW20_9EURY</name>
<comment type="caution">
    <text evidence="2">The sequence shown here is derived from an EMBL/GenBank/DDBJ whole genome shotgun (WGS) entry which is preliminary data.</text>
</comment>
<comment type="similarity">
    <text evidence="1">Belongs to the P(II) protein family.</text>
</comment>
<accession>A0A520KW20</accession>
<dbReference type="PRINTS" id="PR00340">
    <property type="entry name" value="PIIGLNB"/>
</dbReference>
<dbReference type="SMART" id="SM00938">
    <property type="entry name" value="P-II"/>
    <property type="match status" value="1"/>
</dbReference>
<dbReference type="PROSITE" id="PS00638">
    <property type="entry name" value="PII_GLNB_CTER"/>
    <property type="match status" value="1"/>
</dbReference>
<proteinExistence type="inferred from homology"/>
<dbReference type="PANTHER" id="PTHR30115">
    <property type="entry name" value="NITROGEN REGULATORY PROTEIN P-II"/>
    <property type="match status" value="1"/>
</dbReference>
<dbReference type="InterPro" id="IPR017918">
    <property type="entry name" value="N-reg_PII_CS"/>
</dbReference>
<dbReference type="GO" id="GO:0030234">
    <property type="term" value="F:enzyme regulator activity"/>
    <property type="evidence" value="ECO:0007669"/>
    <property type="project" value="InterPro"/>
</dbReference>
<dbReference type="Gene3D" id="3.30.70.120">
    <property type="match status" value="1"/>
</dbReference>
<evidence type="ECO:0000256" key="1">
    <source>
        <dbReference type="RuleBase" id="RU003936"/>
    </source>
</evidence>
<dbReference type="AlphaFoldDB" id="A0A520KW20"/>
<dbReference type="InterPro" id="IPR011322">
    <property type="entry name" value="N-reg_PII-like_a/b"/>
</dbReference>
<organism evidence="2 3">
    <name type="scientific">Candidatus Methanolliviera hydrocarbonicum</name>
    <dbReference type="NCBI Taxonomy" id="2491085"/>
    <lineage>
        <taxon>Archaea</taxon>
        <taxon>Methanobacteriati</taxon>
        <taxon>Methanobacteriota</taxon>
        <taxon>Candidatus Methanoliparia</taxon>
        <taxon>Candidatus Methanoliparales</taxon>
        <taxon>Candidatus Methanollivieraceae</taxon>
        <taxon>Candidatus Methanolliviera</taxon>
    </lineage>
</organism>
<dbReference type="Proteomes" id="UP000320766">
    <property type="component" value="Unassembled WGS sequence"/>
</dbReference>
<dbReference type="Pfam" id="PF00543">
    <property type="entry name" value="P-II"/>
    <property type="match status" value="1"/>
</dbReference>
<dbReference type="InterPro" id="IPR002187">
    <property type="entry name" value="N-reg_PII"/>
</dbReference>
<dbReference type="GO" id="GO:0005524">
    <property type="term" value="F:ATP binding"/>
    <property type="evidence" value="ECO:0007669"/>
    <property type="project" value="TreeGrafter"/>
</dbReference>
<gene>
    <name evidence="2" type="ORF">EF807_06345</name>
</gene>
<dbReference type="GO" id="GO:0006808">
    <property type="term" value="P:regulation of nitrogen utilization"/>
    <property type="evidence" value="ECO:0007669"/>
    <property type="project" value="InterPro"/>
</dbReference>
<evidence type="ECO:0000313" key="3">
    <source>
        <dbReference type="Proteomes" id="UP000320766"/>
    </source>
</evidence>
<dbReference type="InterPro" id="IPR015867">
    <property type="entry name" value="N-reg_PII/ATP_PRibTrfase_C"/>
</dbReference>
<dbReference type="PANTHER" id="PTHR30115:SF11">
    <property type="entry name" value="NITROGEN REGULATORY PROTEIN P-II HOMOLOG"/>
    <property type="match status" value="1"/>
</dbReference>
<reference evidence="2 3" key="1">
    <citation type="journal article" date="2019" name="Nat. Microbiol.">
        <title>Wide diversity of methane and short-chain alkane metabolisms in uncultured archaea.</title>
        <authorList>
            <person name="Borrel G."/>
            <person name="Adam P.S."/>
            <person name="McKay L.J."/>
            <person name="Chen L.X."/>
            <person name="Sierra-Garcia I.N."/>
            <person name="Sieber C.M."/>
            <person name="Letourneur Q."/>
            <person name="Ghozlane A."/>
            <person name="Andersen G.L."/>
            <person name="Li W.J."/>
            <person name="Hallam S.J."/>
            <person name="Muyzer G."/>
            <person name="de Oliveira V.M."/>
            <person name="Inskeep W.P."/>
            <person name="Banfield J.F."/>
            <person name="Gribaldo S."/>
        </authorList>
    </citation>
    <scope>NUCLEOTIDE SEQUENCE [LARGE SCALE GENOMIC DNA]</scope>
    <source>
        <strain evidence="2">NM1b</strain>
    </source>
</reference>
<dbReference type="EMBL" id="RXIL01000115">
    <property type="protein sequence ID" value="RZN68166.1"/>
    <property type="molecule type" value="Genomic_DNA"/>
</dbReference>